<reference evidence="1 2" key="1">
    <citation type="submission" date="2016-04" db="EMBL/GenBank/DDBJ databases">
        <title>Genome sequence of Methanobrevibacter cuticularis DSM 11139.</title>
        <authorList>
            <person name="Poehlein A."/>
            <person name="Seedorf H."/>
            <person name="Daniel R."/>
        </authorList>
    </citation>
    <scope>NUCLEOTIDE SEQUENCE [LARGE SCALE GENOMIC DNA]</scope>
    <source>
        <strain evidence="1 2">DSM 11139</strain>
    </source>
</reference>
<sequence>MINNIIIIYNIDYYIEGMKQLKLYYPKRIAFFDCVYMALMEELGIKEIASFDEDFDLNKNIKRIF</sequence>
<evidence type="ECO:0000313" key="1">
    <source>
        <dbReference type="EMBL" id="KZX15806.1"/>
    </source>
</evidence>
<dbReference type="Gene3D" id="3.40.50.1010">
    <property type="entry name" value="5'-nuclease"/>
    <property type="match status" value="1"/>
</dbReference>
<dbReference type="SUPFAM" id="SSF88723">
    <property type="entry name" value="PIN domain-like"/>
    <property type="match status" value="1"/>
</dbReference>
<evidence type="ECO:0000313" key="2">
    <source>
        <dbReference type="Proteomes" id="UP000077275"/>
    </source>
</evidence>
<dbReference type="EMBL" id="LWMW01000108">
    <property type="protein sequence ID" value="KZX15806.1"/>
    <property type="molecule type" value="Genomic_DNA"/>
</dbReference>
<proteinExistence type="predicted"/>
<protein>
    <submittedName>
        <fullName evidence="1">Uncharacterized protein</fullName>
    </submittedName>
</protein>
<dbReference type="InterPro" id="IPR029060">
    <property type="entry name" value="PIN-like_dom_sf"/>
</dbReference>
<dbReference type="AlphaFoldDB" id="A0A166DP22"/>
<name>A0A166DP22_9EURY</name>
<gene>
    <name evidence="1" type="ORF">MBCUT_13100</name>
</gene>
<accession>A0A166DP22</accession>
<dbReference type="Proteomes" id="UP000077275">
    <property type="component" value="Unassembled WGS sequence"/>
</dbReference>
<comment type="caution">
    <text evidence="1">The sequence shown here is derived from an EMBL/GenBank/DDBJ whole genome shotgun (WGS) entry which is preliminary data.</text>
</comment>
<organism evidence="1 2">
    <name type="scientific">Methanobrevibacter cuticularis</name>
    <dbReference type="NCBI Taxonomy" id="47311"/>
    <lineage>
        <taxon>Archaea</taxon>
        <taxon>Methanobacteriati</taxon>
        <taxon>Methanobacteriota</taxon>
        <taxon>Methanomada group</taxon>
        <taxon>Methanobacteria</taxon>
        <taxon>Methanobacteriales</taxon>
        <taxon>Methanobacteriaceae</taxon>
        <taxon>Methanobrevibacter</taxon>
    </lineage>
</organism>
<keyword evidence="2" id="KW-1185">Reference proteome</keyword>
<dbReference type="PATRIC" id="fig|47311.3.peg.1432"/>